<dbReference type="PANTHER" id="PTHR43540">
    <property type="entry name" value="PEROXYUREIDOACRYLATE/UREIDOACRYLATE AMIDOHYDROLASE-RELATED"/>
    <property type="match status" value="1"/>
</dbReference>
<dbReference type="Gene3D" id="3.40.50.850">
    <property type="entry name" value="Isochorismatase-like"/>
    <property type="match status" value="1"/>
</dbReference>
<proteinExistence type="predicted"/>
<evidence type="ECO:0000313" key="3">
    <source>
        <dbReference type="EMBL" id="TRW47595.1"/>
    </source>
</evidence>
<dbReference type="GO" id="GO:0016787">
    <property type="term" value="F:hydrolase activity"/>
    <property type="evidence" value="ECO:0007669"/>
    <property type="project" value="UniProtKB-KW"/>
</dbReference>
<dbReference type="EMBL" id="VJXR01000001">
    <property type="protein sequence ID" value="TRW47595.1"/>
    <property type="molecule type" value="Genomic_DNA"/>
</dbReference>
<name>A0A552WY37_9MICO</name>
<reference evidence="3 4" key="1">
    <citation type="submission" date="2019-07" db="EMBL/GenBank/DDBJ databases">
        <title>Georgenia wutianyii sp. nov. and Georgenia *** sp. nov. isolated from plateau pika (Ochotona curzoniae) in the Qinghai-Tibet plateau of China.</title>
        <authorList>
            <person name="Tian Z."/>
        </authorList>
    </citation>
    <scope>NUCLEOTIDE SEQUENCE [LARGE SCALE GENOMIC DNA]</scope>
    <source>
        <strain evidence="3 4">Z446</strain>
    </source>
</reference>
<comment type="caution">
    <text evidence="3">The sequence shown here is derived from an EMBL/GenBank/DDBJ whole genome shotgun (WGS) entry which is preliminary data.</text>
</comment>
<dbReference type="InterPro" id="IPR050272">
    <property type="entry name" value="Isochorismatase-like_hydrls"/>
</dbReference>
<gene>
    <name evidence="3" type="ORF">FJ693_00345</name>
</gene>
<dbReference type="SUPFAM" id="SSF52499">
    <property type="entry name" value="Isochorismatase-like hydrolases"/>
    <property type="match status" value="1"/>
</dbReference>
<organism evidence="3 4">
    <name type="scientific">Georgenia yuyongxinii</name>
    <dbReference type="NCBI Taxonomy" id="2589797"/>
    <lineage>
        <taxon>Bacteria</taxon>
        <taxon>Bacillati</taxon>
        <taxon>Actinomycetota</taxon>
        <taxon>Actinomycetes</taxon>
        <taxon>Micrococcales</taxon>
        <taxon>Bogoriellaceae</taxon>
        <taxon>Georgenia</taxon>
    </lineage>
</organism>
<accession>A0A552WY37</accession>
<dbReference type="Proteomes" id="UP000318693">
    <property type="component" value="Unassembled WGS sequence"/>
</dbReference>
<dbReference type="PANTHER" id="PTHR43540:SF1">
    <property type="entry name" value="ISOCHORISMATASE HYDROLASE"/>
    <property type="match status" value="1"/>
</dbReference>
<evidence type="ECO:0000256" key="1">
    <source>
        <dbReference type="ARBA" id="ARBA00022801"/>
    </source>
</evidence>
<protein>
    <submittedName>
        <fullName evidence="3">Isochorismatase family protein</fullName>
    </submittedName>
</protein>
<keyword evidence="1" id="KW-0378">Hydrolase</keyword>
<dbReference type="AlphaFoldDB" id="A0A552WY37"/>
<dbReference type="Pfam" id="PF00857">
    <property type="entry name" value="Isochorismatase"/>
    <property type="match status" value="1"/>
</dbReference>
<dbReference type="RefSeq" id="WP_143416549.1">
    <property type="nucleotide sequence ID" value="NZ_VJXR01000001.1"/>
</dbReference>
<dbReference type="InterPro" id="IPR000868">
    <property type="entry name" value="Isochorismatase-like_dom"/>
</dbReference>
<sequence length="231" mass="24505">MLATTTSPWLGHISEEDVQLYDAAGFGRTAGFGTRPAILVIDVQYRTLGHERAPIHEAMREYPTACGERGWAAVDRISEVLTAARSAGVPVLHPHVAPKDADTPGGFRGKSPNLASRDAAAYEFPTQTAPQPGDLVVPKDHPSAFFATRLLTHLVELGVDTVILTGATTSGCVRASAVDAFSYGFKVGVVADAVYDRTERVHAVSLFDLASKYADVVPAADAASYLARAAR</sequence>
<evidence type="ECO:0000259" key="2">
    <source>
        <dbReference type="Pfam" id="PF00857"/>
    </source>
</evidence>
<evidence type="ECO:0000313" key="4">
    <source>
        <dbReference type="Proteomes" id="UP000318693"/>
    </source>
</evidence>
<dbReference type="InterPro" id="IPR036380">
    <property type="entry name" value="Isochorismatase-like_sf"/>
</dbReference>
<feature type="domain" description="Isochorismatase-like" evidence="2">
    <location>
        <begin position="37"/>
        <end position="220"/>
    </location>
</feature>
<keyword evidence="4" id="KW-1185">Reference proteome</keyword>